<evidence type="ECO:0000313" key="3">
    <source>
        <dbReference type="EMBL" id="KAF3951344.1"/>
    </source>
</evidence>
<accession>A0A8J4VJ80</accession>
<dbReference type="EMBL" id="JRKL02004991">
    <property type="protein sequence ID" value="KAF3951344.1"/>
    <property type="molecule type" value="Genomic_DNA"/>
</dbReference>
<reference evidence="3" key="1">
    <citation type="submission" date="2020-03" db="EMBL/GenBank/DDBJ databases">
        <title>Castanea mollissima Vanexum genome sequencing.</title>
        <authorList>
            <person name="Staton M."/>
        </authorList>
    </citation>
    <scope>NUCLEOTIDE SEQUENCE</scope>
    <source>
        <tissue evidence="3">Leaf</tissue>
    </source>
</reference>
<dbReference type="OrthoDB" id="1181826at2759"/>
<feature type="transmembrane region" description="Helical" evidence="2">
    <location>
        <begin position="71"/>
        <end position="92"/>
    </location>
</feature>
<evidence type="ECO:0000256" key="1">
    <source>
        <dbReference type="SAM" id="MobiDB-lite"/>
    </source>
</evidence>
<evidence type="ECO:0000256" key="2">
    <source>
        <dbReference type="SAM" id="Phobius"/>
    </source>
</evidence>
<dbReference type="Gene3D" id="1.20.1250.20">
    <property type="entry name" value="MFS general substrate transporter like domains"/>
    <property type="match status" value="1"/>
</dbReference>
<feature type="compositionally biased region" description="Polar residues" evidence="1">
    <location>
        <begin position="167"/>
        <end position="177"/>
    </location>
</feature>
<sequence length="186" mass="20667">MSLPEIYLPRFVLQYSVNPRKFRLLVSGEHMASFVRITVLLWADMLTAWALFVMTPYLINVWKLNITRAAAIVNVFSGVATIMPIGLAFLVDAFMGDYWMLLLSSIAYSFGLSFLAMSTPHVLPDAARNCDAHKPGCIGDAQKPLLPRCFVINYKTIIRCLTPRVSGASTRLPSKSNPKIDGHFAA</sequence>
<keyword evidence="4" id="KW-1185">Reference proteome</keyword>
<dbReference type="AlphaFoldDB" id="A0A8J4VJ80"/>
<evidence type="ECO:0000313" key="4">
    <source>
        <dbReference type="Proteomes" id="UP000737018"/>
    </source>
</evidence>
<keyword evidence="2" id="KW-0472">Membrane</keyword>
<organism evidence="3 4">
    <name type="scientific">Castanea mollissima</name>
    <name type="common">Chinese chestnut</name>
    <dbReference type="NCBI Taxonomy" id="60419"/>
    <lineage>
        <taxon>Eukaryota</taxon>
        <taxon>Viridiplantae</taxon>
        <taxon>Streptophyta</taxon>
        <taxon>Embryophyta</taxon>
        <taxon>Tracheophyta</taxon>
        <taxon>Spermatophyta</taxon>
        <taxon>Magnoliopsida</taxon>
        <taxon>eudicotyledons</taxon>
        <taxon>Gunneridae</taxon>
        <taxon>Pentapetalae</taxon>
        <taxon>rosids</taxon>
        <taxon>fabids</taxon>
        <taxon>Fagales</taxon>
        <taxon>Fagaceae</taxon>
        <taxon>Castanea</taxon>
    </lineage>
</organism>
<keyword evidence="2" id="KW-1133">Transmembrane helix</keyword>
<protein>
    <submittedName>
        <fullName evidence="3">Uncharacterized protein</fullName>
    </submittedName>
</protein>
<feature type="transmembrane region" description="Helical" evidence="2">
    <location>
        <begin position="34"/>
        <end position="59"/>
    </location>
</feature>
<dbReference type="InterPro" id="IPR036259">
    <property type="entry name" value="MFS_trans_sf"/>
</dbReference>
<proteinExistence type="predicted"/>
<feature type="transmembrane region" description="Helical" evidence="2">
    <location>
        <begin position="98"/>
        <end position="118"/>
    </location>
</feature>
<name>A0A8J4VJ80_9ROSI</name>
<dbReference type="Proteomes" id="UP000737018">
    <property type="component" value="Unassembled WGS sequence"/>
</dbReference>
<gene>
    <name evidence="3" type="ORF">CMV_022996</name>
</gene>
<feature type="region of interest" description="Disordered" evidence="1">
    <location>
        <begin position="167"/>
        <end position="186"/>
    </location>
</feature>
<keyword evidence="2" id="KW-0812">Transmembrane</keyword>
<comment type="caution">
    <text evidence="3">The sequence shown here is derived from an EMBL/GenBank/DDBJ whole genome shotgun (WGS) entry which is preliminary data.</text>
</comment>